<gene>
    <name evidence="1" type="ORF">ONB1V03_LOCUS11099</name>
</gene>
<name>A0A7R9M6F1_9ACAR</name>
<proteinExistence type="predicted"/>
<dbReference type="EMBL" id="OC922829">
    <property type="protein sequence ID" value="CAD7654452.1"/>
    <property type="molecule type" value="Genomic_DNA"/>
</dbReference>
<organism evidence="1">
    <name type="scientific">Oppiella nova</name>
    <dbReference type="NCBI Taxonomy" id="334625"/>
    <lineage>
        <taxon>Eukaryota</taxon>
        <taxon>Metazoa</taxon>
        <taxon>Ecdysozoa</taxon>
        <taxon>Arthropoda</taxon>
        <taxon>Chelicerata</taxon>
        <taxon>Arachnida</taxon>
        <taxon>Acari</taxon>
        <taxon>Acariformes</taxon>
        <taxon>Sarcoptiformes</taxon>
        <taxon>Oribatida</taxon>
        <taxon>Brachypylina</taxon>
        <taxon>Oppioidea</taxon>
        <taxon>Oppiidae</taxon>
        <taxon>Oppiella</taxon>
    </lineage>
</organism>
<evidence type="ECO:0000313" key="1">
    <source>
        <dbReference type="EMBL" id="CAD7654452.1"/>
    </source>
</evidence>
<reference evidence="1" key="1">
    <citation type="submission" date="2020-11" db="EMBL/GenBank/DDBJ databases">
        <authorList>
            <person name="Tran Van P."/>
        </authorList>
    </citation>
    <scope>NUCLEOTIDE SEQUENCE</scope>
</reference>
<keyword evidence="2" id="KW-1185">Reference proteome</keyword>
<evidence type="ECO:0000313" key="2">
    <source>
        <dbReference type="Proteomes" id="UP000728032"/>
    </source>
</evidence>
<protein>
    <submittedName>
        <fullName evidence="1">Uncharacterized protein</fullName>
    </submittedName>
</protein>
<sequence length="106" mass="11700">MFGSVWAIVEHRNQCSTQGIGRSTPGPVSDGETASVYAKGTFTTRINQDQDQDTTHKYKMFRSGKASGGRECIGHTKHSARVVRRVLSDHSVLTAAYEPIDKHSHQ</sequence>
<dbReference type="Proteomes" id="UP000728032">
    <property type="component" value="Unassembled WGS sequence"/>
</dbReference>
<accession>A0A7R9M6F1</accession>
<dbReference type="AlphaFoldDB" id="A0A7R9M6F1"/>
<dbReference type="EMBL" id="CAJPVJ010008004">
    <property type="protein sequence ID" value="CAG2171639.1"/>
    <property type="molecule type" value="Genomic_DNA"/>
</dbReference>